<dbReference type="SUPFAM" id="SSF52540">
    <property type="entry name" value="P-loop containing nucleoside triphosphate hydrolases"/>
    <property type="match status" value="1"/>
</dbReference>
<feature type="domain" description="Helicase ATP-binding" evidence="13">
    <location>
        <begin position="284"/>
        <end position="450"/>
    </location>
</feature>
<dbReference type="Pfam" id="PF17764">
    <property type="entry name" value="PriA_3primeBD"/>
    <property type="match status" value="1"/>
</dbReference>
<dbReference type="InterPro" id="IPR042115">
    <property type="entry name" value="PriA_3primeBD_sf"/>
</dbReference>
<dbReference type="EMBL" id="CM001488">
    <property type="protein sequence ID" value="EIM62681.1"/>
    <property type="molecule type" value="Genomic_DNA"/>
</dbReference>
<dbReference type="FunFam" id="3.40.50.300:FF:000489">
    <property type="entry name" value="Primosome assembly protein PriA"/>
    <property type="match status" value="1"/>
</dbReference>
<accession>I5AZL8</accession>
<dbReference type="InterPro" id="IPR014001">
    <property type="entry name" value="Helicase_ATP-bd"/>
</dbReference>
<keyword evidence="15" id="KW-1185">Reference proteome</keyword>
<dbReference type="NCBIfam" id="TIGR00595">
    <property type="entry name" value="priA"/>
    <property type="match status" value="1"/>
</dbReference>
<dbReference type="InterPro" id="IPR011545">
    <property type="entry name" value="DEAD/DEAH_box_helicase_dom"/>
</dbReference>
<dbReference type="SMART" id="SM00490">
    <property type="entry name" value="HELICc"/>
    <property type="match status" value="1"/>
</dbReference>
<keyword evidence="8 12" id="KW-0067">ATP-binding</keyword>
<dbReference type="Pfam" id="PF18074">
    <property type="entry name" value="PriA_C"/>
    <property type="match status" value="1"/>
</dbReference>
<evidence type="ECO:0000256" key="10">
    <source>
        <dbReference type="ARBA" id="ARBA00023235"/>
    </source>
</evidence>
<dbReference type="InterPro" id="IPR040498">
    <property type="entry name" value="PriA_CRR"/>
</dbReference>
<evidence type="ECO:0000256" key="2">
    <source>
        <dbReference type="ARBA" id="ARBA00022705"/>
    </source>
</evidence>
<dbReference type="Gene3D" id="3.40.1440.60">
    <property type="entry name" value="PriA, 3(prime) DNA-binding domain"/>
    <property type="match status" value="1"/>
</dbReference>
<dbReference type="eggNOG" id="COG1198">
    <property type="taxonomic scope" value="Bacteria"/>
</dbReference>
<keyword evidence="5 12" id="KW-0378">Hydrolase</keyword>
<name>I5AZL8_9BACT</name>
<evidence type="ECO:0000256" key="9">
    <source>
        <dbReference type="ARBA" id="ARBA00023125"/>
    </source>
</evidence>
<dbReference type="AlphaFoldDB" id="I5AZL8"/>
<reference evidence="14 15" key="1">
    <citation type="submission" date="2011-09" db="EMBL/GenBank/DDBJ databases">
        <authorList>
            <consortium name="US DOE Joint Genome Institute (JGI-PGF)"/>
            <person name="Lucas S."/>
            <person name="Han J."/>
            <person name="Lapidus A."/>
            <person name="Cheng J.-F."/>
            <person name="Goodwin L."/>
            <person name="Pitluck S."/>
            <person name="Peters L."/>
            <person name="Land M.L."/>
            <person name="Hauser L."/>
            <person name="Orellana R."/>
            <person name="Lovley D."/>
            <person name="Woyke T.J."/>
        </authorList>
    </citation>
    <scope>NUCLEOTIDE SEQUENCE [LARGE SCALE GENOMIC DNA]</scope>
    <source>
        <strain evidence="14 15">2ac9</strain>
    </source>
</reference>
<evidence type="ECO:0000256" key="8">
    <source>
        <dbReference type="ARBA" id="ARBA00022840"/>
    </source>
</evidence>
<dbReference type="InterPro" id="IPR041236">
    <property type="entry name" value="PriA_C"/>
</dbReference>
<feature type="binding site" evidence="12">
    <location>
        <position position="514"/>
    </location>
    <ligand>
        <name>Zn(2+)</name>
        <dbReference type="ChEBI" id="CHEBI:29105"/>
        <label>1</label>
    </ligand>
</feature>
<evidence type="ECO:0000256" key="6">
    <source>
        <dbReference type="ARBA" id="ARBA00022806"/>
    </source>
</evidence>
<proteinExistence type="inferred from homology"/>
<keyword evidence="2 12" id="KW-0235">DNA replication</keyword>
<feature type="binding site" evidence="12">
    <location>
        <position position="526"/>
    </location>
    <ligand>
        <name>Zn(2+)</name>
        <dbReference type="ChEBI" id="CHEBI:29105"/>
        <label>2</label>
    </ligand>
</feature>
<comment type="catalytic activity">
    <reaction evidence="12">
        <text>Couples ATP hydrolysis with the unwinding of duplex DNA by translocating in the 3'-5' direction.</text>
        <dbReference type="EC" id="5.6.2.4"/>
    </reaction>
</comment>
<dbReference type="PANTHER" id="PTHR30580:SF0">
    <property type="entry name" value="PRIMOSOMAL PROTEIN N"/>
    <property type="match status" value="1"/>
</dbReference>
<keyword evidence="1 12" id="KW-0639">Primosome</keyword>
<dbReference type="EC" id="5.6.2.4" evidence="12"/>
<keyword evidence="10 12" id="KW-0413">Isomerase</keyword>
<dbReference type="InterPro" id="IPR001650">
    <property type="entry name" value="Helicase_C-like"/>
</dbReference>
<dbReference type="GO" id="GO:0006302">
    <property type="term" value="P:double-strand break repair"/>
    <property type="evidence" value="ECO:0007669"/>
    <property type="project" value="InterPro"/>
</dbReference>
<dbReference type="GO" id="GO:0006310">
    <property type="term" value="P:DNA recombination"/>
    <property type="evidence" value="ECO:0007669"/>
    <property type="project" value="InterPro"/>
</dbReference>
<dbReference type="PANTHER" id="PTHR30580">
    <property type="entry name" value="PRIMOSOMAL PROTEIN N"/>
    <property type="match status" value="1"/>
</dbReference>
<evidence type="ECO:0000313" key="15">
    <source>
        <dbReference type="Proteomes" id="UP000005778"/>
    </source>
</evidence>
<sequence length="810" mass="89814">MPPMISTDYIEVAVILPVNQTYVYAIPGTFRADACPGMRVLVPFGRRRVTGYILAEKKESGPYKTKDVLDLLDDHPLFPESDIAFFKWVSGYYIYPLGETIKAAMPAGLDCMDVSCAFVTVKGAKALEAGELPHEEARVLGLASAKEGISLKSLSRRDPAGAAVLRGLEKKDLVQVTAVLQTQTAGIKTEKFISLPRETPTLQIRMSAKRQKILAIVREAREVSLTSLKRHVPTAANLIKPLVEAGWLNVVNRRVFRDPLGEPVTPDTPPELTDEQAAVVKQIQARADVFSPCLLVGVTGSGKTEVYMRLVADAVAKGRGAIVLVPEIALISQTEGRFRARFGEKIAVIHSMLSQGERLDQWRKISLGKVNIVIGARSAIFAPIREIGIIIVDEEHDYSYKQESGLRYNARDLAVVRAKMHNCPVVLGSATPSVQSCRNVMLKKFFKLELTRRVNNQTLPEITLVDMKKYQGSSCYTDRIITPELGRAIRFCLEKGNQALIFLNRRGFSTFPVCASCGKTLGCPYCDVTMTLHKEADRYKCHLCGHLLISDIRCPDCGTGKIRNLGFGTEKIESMLKTLFPDARVARMDQDSTARKGSTLAILRQIRNRTVDIIVGTQMLAKGHDFPAITLVGVICADLSLSLPDFRASERTFQLLAQVAGRAGRGAEPGRVIMQTFNPDHFTIKAARNQDYLEFFNQETPFRKALMYPPFSRMIQLKISGKNADKTRDHARLAADILVRLNTLEPQAQILGPIEAAIQKISSRYRWQILIKGLYSENISRMVSAMVRDPAIQKVKSVSIAIDVDPYSLL</sequence>
<comment type="similarity">
    <text evidence="12">Belongs to the helicase family. PriA subfamily.</text>
</comment>
<keyword evidence="7 12" id="KW-0862">Zinc</keyword>
<dbReference type="GO" id="GO:0005524">
    <property type="term" value="F:ATP binding"/>
    <property type="evidence" value="ECO:0007669"/>
    <property type="project" value="UniProtKB-UniRule"/>
</dbReference>
<dbReference type="CDD" id="cd17929">
    <property type="entry name" value="DEXHc_priA"/>
    <property type="match status" value="1"/>
</dbReference>
<organism evidence="14 15">
    <name type="scientific">Desulfobacter postgatei 2ac9</name>
    <dbReference type="NCBI Taxonomy" id="879212"/>
    <lineage>
        <taxon>Bacteria</taxon>
        <taxon>Pseudomonadati</taxon>
        <taxon>Thermodesulfobacteriota</taxon>
        <taxon>Desulfobacteria</taxon>
        <taxon>Desulfobacterales</taxon>
        <taxon>Desulfobacteraceae</taxon>
        <taxon>Desulfobacter</taxon>
    </lineage>
</organism>
<dbReference type="OrthoDB" id="9759544at2"/>
<dbReference type="PROSITE" id="PS51192">
    <property type="entry name" value="HELICASE_ATP_BIND_1"/>
    <property type="match status" value="1"/>
</dbReference>
<comment type="cofactor">
    <cofactor evidence="12">
        <name>Zn(2+)</name>
        <dbReference type="ChEBI" id="CHEBI:29105"/>
    </cofactor>
    <text evidence="12">Binds 2 zinc ions per subunit.</text>
</comment>
<dbReference type="InterPro" id="IPR027417">
    <property type="entry name" value="P-loop_NTPase"/>
</dbReference>
<protein>
    <recommendedName>
        <fullName evidence="12">Replication restart protein PriA</fullName>
    </recommendedName>
    <alternativeName>
        <fullName evidence="12">ATP-dependent DNA helicase PriA</fullName>
        <ecNumber evidence="12">5.6.2.4</ecNumber>
    </alternativeName>
    <alternativeName>
        <fullName evidence="12">DNA 3'-5' helicase PriA</fullName>
    </alternativeName>
</protein>
<feature type="binding site" evidence="12">
    <location>
        <position position="557"/>
    </location>
    <ligand>
        <name>Zn(2+)</name>
        <dbReference type="ChEBI" id="CHEBI:29105"/>
        <label>1</label>
    </ligand>
</feature>
<reference evidence="14 15" key="2">
    <citation type="submission" date="2012-02" db="EMBL/GenBank/DDBJ databases">
        <title>Improved High-Quality Draft sequence of Desulfobacter postgatei 2ac9.</title>
        <authorList>
            <consortium name="US DOE Joint Genome Institute"/>
            <person name="Lucas S."/>
            <person name="Han J."/>
            <person name="Lapidus A."/>
            <person name="Cheng J.-F."/>
            <person name="Goodwin L."/>
            <person name="Pitluck S."/>
            <person name="Peters L."/>
            <person name="Ovchinnikova G."/>
            <person name="Held B."/>
            <person name="Detter J.C."/>
            <person name="Han C."/>
            <person name="Tapia R."/>
            <person name="Land M."/>
            <person name="Hauser L."/>
            <person name="Kyrpides N."/>
            <person name="Ivanova N."/>
            <person name="Pagani I."/>
            <person name="Orellana R."/>
            <person name="Lovley D."/>
            <person name="Woyke T."/>
        </authorList>
    </citation>
    <scope>NUCLEOTIDE SEQUENCE [LARGE SCALE GENOMIC DNA]</scope>
    <source>
        <strain evidence="14 15">2ac9</strain>
    </source>
</reference>
<dbReference type="Pfam" id="PF18319">
    <property type="entry name" value="Zn_ribbon_PriA"/>
    <property type="match status" value="1"/>
</dbReference>
<dbReference type="Pfam" id="PF00270">
    <property type="entry name" value="DEAD"/>
    <property type="match status" value="1"/>
</dbReference>
<dbReference type="GO" id="GO:0016887">
    <property type="term" value="F:ATP hydrolysis activity"/>
    <property type="evidence" value="ECO:0007669"/>
    <property type="project" value="RHEA"/>
</dbReference>
<evidence type="ECO:0000256" key="5">
    <source>
        <dbReference type="ARBA" id="ARBA00022801"/>
    </source>
</evidence>
<dbReference type="HAMAP" id="MF_00983">
    <property type="entry name" value="PriA"/>
    <property type="match status" value="1"/>
</dbReference>
<keyword evidence="3 12" id="KW-0479">Metal-binding</keyword>
<comment type="function">
    <text evidence="12">Initiates the restart of stalled replication forks, which reloads the replicative helicase on sites other than the origin of replication. Recognizes and binds to abandoned replication forks and remodels them to uncover a helicase loading site. Promotes assembly of the primosome at these replication forks.</text>
</comment>
<gene>
    <name evidence="12" type="primary">priA</name>
    <name evidence="14" type="ORF">DespoDRAFT_00679</name>
</gene>
<dbReference type="InterPro" id="IPR005259">
    <property type="entry name" value="PriA"/>
</dbReference>
<dbReference type="GO" id="GO:0006270">
    <property type="term" value="P:DNA replication initiation"/>
    <property type="evidence" value="ECO:0007669"/>
    <property type="project" value="TreeGrafter"/>
</dbReference>
<keyword evidence="4 12" id="KW-0547">Nucleotide-binding</keyword>
<evidence type="ECO:0000256" key="11">
    <source>
        <dbReference type="ARBA" id="ARBA00048988"/>
    </source>
</evidence>
<keyword evidence="9 12" id="KW-0238">DNA-binding</keyword>
<evidence type="ECO:0000256" key="4">
    <source>
        <dbReference type="ARBA" id="ARBA00022741"/>
    </source>
</evidence>
<dbReference type="Gene3D" id="3.40.50.300">
    <property type="entry name" value="P-loop containing nucleotide triphosphate hydrolases"/>
    <property type="match status" value="2"/>
</dbReference>
<feature type="binding site" evidence="12">
    <location>
        <position position="517"/>
    </location>
    <ligand>
        <name>Zn(2+)</name>
        <dbReference type="ChEBI" id="CHEBI:29105"/>
        <label>1</label>
    </ligand>
</feature>
<comment type="subunit">
    <text evidence="12">Component of the replication restart primosome.</text>
</comment>
<dbReference type="SMART" id="SM00487">
    <property type="entry name" value="DEXDc"/>
    <property type="match status" value="1"/>
</dbReference>
<evidence type="ECO:0000256" key="3">
    <source>
        <dbReference type="ARBA" id="ARBA00022723"/>
    </source>
</evidence>
<dbReference type="GO" id="GO:0003677">
    <property type="term" value="F:DNA binding"/>
    <property type="evidence" value="ECO:0007669"/>
    <property type="project" value="UniProtKB-UniRule"/>
</dbReference>
<dbReference type="CDD" id="cd18804">
    <property type="entry name" value="SF2_C_priA"/>
    <property type="match status" value="1"/>
</dbReference>
<dbReference type="GO" id="GO:1990077">
    <property type="term" value="C:primosome complex"/>
    <property type="evidence" value="ECO:0007669"/>
    <property type="project" value="UniProtKB-UniRule"/>
</dbReference>
<dbReference type="GO" id="GO:0006269">
    <property type="term" value="P:DNA replication, synthesis of primer"/>
    <property type="evidence" value="ECO:0007669"/>
    <property type="project" value="UniProtKB-KW"/>
</dbReference>
<dbReference type="Proteomes" id="UP000005778">
    <property type="component" value="Chromosome"/>
</dbReference>
<dbReference type="HOGENOM" id="CLU_013353_3_1_7"/>
<evidence type="ECO:0000259" key="13">
    <source>
        <dbReference type="PROSITE" id="PS51192"/>
    </source>
</evidence>
<feature type="binding site" evidence="12">
    <location>
        <position position="541"/>
    </location>
    <ligand>
        <name>Zn(2+)</name>
        <dbReference type="ChEBI" id="CHEBI:29105"/>
        <label>2</label>
    </ligand>
</feature>
<comment type="catalytic activity">
    <reaction evidence="11 12">
        <text>ATP + H2O = ADP + phosphate + H(+)</text>
        <dbReference type="Rhea" id="RHEA:13065"/>
        <dbReference type="ChEBI" id="CHEBI:15377"/>
        <dbReference type="ChEBI" id="CHEBI:15378"/>
        <dbReference type="ChEBI" id="CHEBI:30616"/>
        <dbReference type="ChEBI" id="CHEBI:43474"/>
        <dbReference type="ChEBI" id="CHEBI:456216"/>
        <dbReference type="EC" id="5.6.2.4"/>
    </reaction>
</comment>
<dbReference type="GO" id="GO:0043138">
    <property type="term" value="F:3'-5' DNA helicase activity"/>
    <property type="evidence" value="ECO:0007669"/>
    <property type="project" value="UniProtKB-EC"/>
</dbReference>
<dbReference type="STRING" id="879212.DespoDRAFT_00679"/>
<feature type="binding site" evidence="12">
    <location>
        <position position="554"/>
    </location>
    <ligand>
        <name>Zn(2+)</name>
        <dbReference type="ChEBI" id="CHEBI:29105"/>
        <label>1</label>
    </ligand>
</feature>
<feature type="binding site" evidence="12">
    <location>
        <position position="544"/>
    </location>
    <ligand>
        <name>Zn(2+)</name>
        <dbReference type="ChEBI" id="CHEBI:29105"/>
        <label>2</label>
    </ligand>
</feature>
<evidence type="ECO:0000256" key="7">
    <source>
        <dbReference type="ARBA" id="ARBA00022833"/>
    </source>
</evidence>
<dbReference type="GO" id="GO:0008270">
    <property type="term" value="F:zinc ion binding"/>
    <property type="evidence" value="ECO:0007669"/>
    <property type="project" value="UniProtKB-UniRule"/>
</dbReference>
<keyword evidence="6 12" id="KW-0347">Helicase</keyword>
<dbReference type="InterPro" id="IPR041222">
    <property type="entry name" value="PriA_3primeBD"/>
</dbReference>
<evidence type="ECO:0000313" key="14">
    <source>
        <dbReference type="EMBL" id="EIM62681.1"/>
    </source>
</evidence>
<evidence type="ECO:0000256" key="1">
    <source>
        <dbReference type="ARBA" id="ARBA00022515"/>
    </source>
</evidence>
<dbReference type="Pfam" id="PF00271">
    <property type="entry name" value="Helicase_C"/>
    <property type="match status" value="1"/>
</dbReference>
<evidence type="ECO:0000256" key="12">
    <source>
        <dbReference type="HAMAP-Rule" id="MF_00983"/>
    </source>
</evidence>
<feature type="binding site" evidence="12">
    <location>
        <position position="523"/>
    </location>
    <ligand>
        <name>Zn(2+)</name>
        <dbReference type="ChEBI" id="CHEBI:29105"/>
        <label>2</label>
    </ligand>
</feature>